<evidence type="ECO:0000256" key="6">
    <source>
        <dbReference type="ARBA" id="ARBA00023136"/>
    </source>
</evidence>
<keyword evidence="3" id="KW-1003">Cell membrane</keyword>
<evidence type="ECO:0000313" key="7">
    <source>
        <dbReference type="EMBL" id="BAU53731.1"/>
    </source>
</evidence>
<dbReference type="EMBL" id="AP017313">
    <property type="protein sequence ID" value="BAU53731.1"/>
    <property type="molecule type" value="Genomic_DNA"/>
</dbReference>
<dbReference type="GO" id="GO:0005886">
    <property type="term" value="C:plasma membrane"/>
    <property type="evidence" value="ECO:0007669"/>
    <property type="project" value="UniProtKB-SubCell"/>
</dbReference>
<dbReference type="InterPro" id="IPR050171">
    <property type="entry name" value="MFS_Transporters"/>
</dbReference>
<keyword evidence="2" id="KW-0813">Transport</keyword>
<dbReference type="PANTHER" id="PTHR23517">
    <property type="entry name" value="RESISTANCE PROTEIN MDTM, PUTATIVE-RELATED-RELATED"/>
    <property type="match status" value="1"/>
</dbReference>
<dbReference type="InterPro" id="IPR036259">
    <property type="entry name" value="MFS_trans_sf"/>
</dbReference>
<evidence type="ECO:0000313" key="8">
    <source>
        <dbReference type="Proteomes" id="UP000218263"/>
    </source>
</evidence>
<dbReference type="Pfam" id="PF07690">
    <property type="entry name" value="MFS_1"/>
    <property type="match status" value="1"/>
</dbReference>
<dbReference type="GO" id="GO:0022857">
    <property type="term" value="F:transmembrane transporter activity"/>
    <property type="evidence" value="ECO:0007669"/>
    <property type="project" value="InterPro"/>
</dbReference>
<dbReference type="PROSITE" id="PS50850">
    <property type="entry name" value="MFS"/>
    <property type="match status" value="1"/>
</dbReference>
<dbReference type="PANTHER" id="PTHR23517:SF2">
    <property type="entry name" value="MULTIDRUG RESISTANCE PROTEIN MDTH"/>
    <property type="match status" value="1"/>
</dbReference>
<evidence type="ECO:0000256" key="4">
    <source>
        <dbReference type="ARBA" id="ARBA00022692"/>
    </source>
</evidence>
<comment type="subcellular location">
    <subcellularLocation>
        <location evidence="1">Cell membrane</location>
        <topology evidence="1">Multi-pass membrane protein</topology>
    </subcellularLocation>
</comment>
<dbReference type="InterPro" id="IPR020846">
    <property type="entry name" value="MFS_dom"/>
</dbReference>
<dbReference type="SUPFAM" id="SSF103473">
    <property type="entry name" value="MFS general substrate transporter"/>
    <property type="match status" value="1"/>
</dbReference>
<proteinExistence type="predicted"/>
<evidence type="ECO:0000256" key="5">
    <source>
        <dbReference type="ARBA" id="ARBA00022989"/>
    </source>
</evidence>
<keyword evidence="8" id="KW-1185">Reference proteome</keyword>
<organism evidence="7 8">
    <name type="scientific">Mucilaginibacter gotjawali</name>
    <dbReference type="NCBI Taxonomy" id="1550579"/>
    <lineage>
        <taxon>Bacteria</taxon>
        <taxon>Pseudomonadati</taxon>
        <taxon>Bacteroidota</taxon>
        <taxon>Sphingobacteriia</taxon>
        <taxon>Sphingobacteriales</taxon>
        <taxon>Sphingobacteriaceae</taxon>
        <taxon>Mucilaginibacter</taxon>
    </lineage>
</organism>
<keyword evidence="5" id="KW-1133">Transmembrane helix</keyword>
<evidence type="ECO:0000256" key="3">
    <source>
        <dbReference type="ARBA" id="ARBA00022475"/>
    </source>
</evidence>
<dbReference type="Proteomes" id="UP000218263">
    <property type="component" value="Chromosome"/>
</dbReference>
<reference evidence="7 8" key="1">
    <citation type="submission" date="2015-12" db="EMBL/GenBank/DDBJ databases">
        <title>Genome sequence of Mucilaginibacter gotjawali.</title>
        <authorList>
            <person name="Lee J.S."/>
            <person name="Lee K.C."/>
            <person name="Kim K.K."/>
            <person name="Lee B.W."/>
        </authorList>
    </citation>
    <scope>NUCLEOTIDE SEQUENCE [LARGE SCALE GENOMIC DNA]</scope>
    <source>
        <strain evidence="7 8">SA3-7</strain>
    </source>
</reference>
<dbReference type="Gene3D" id="1.20.1250.20">
    <property type="entry name" value="MFS general substrate transporter like domains"/>
    <property type="match status" value="1"/>
</dbReference>
<keyword evidence="4" id="KW-0812">Transmembrane</keyword>
<evidence type="ECO:0000256" key="2">
    <source>
        <dbReference type="ARBA" id="ARBA00022448"/>
    </source>
</evidence>
<dbReference type="InterPro" id="IPR011701">
    <property type="entry name" value="MFS"/>
</dbReference>
<name>A0A0X8X147_9SPHI</name>
<sequence>MLINRSGTMVVAFMSVYCVKQLHFTIEQAGIVMTIFGAGSICGGFFGGKITDKIGFYDLQVGAMMSGGILFIVLGYQHTFLSMCIGAFVLSLCNESVRPANSSAIAHYSSPENKTRSISLNRLAINIGWALGGGLGGFLAAINYHLLFWVDGGTNILAAIFLVILMPKSGIVKSYKKAGVPEIRASAYRDKTYLLFIGFGLLFFTCFYEFMIIEPAFYKIAWHFSLPFIGFLMALNGILIAIVEMVLIHNLEGRRPGLVYIYTGVFMGGLGFVLINIVPPSAIAATLIVVLITLSEMLSMPFMNSFWILRSTDHNRGQYAGLYSMAWSAAMIIAPTLGGLIIALGGFSLLWWIFAGLSFISGTGYFFMYRSIARANL</sequence>
<evidence type="ECO:0000256" key="1">
    <source>
        <dbReference type="ARBA" id="ARBA00004651"/>
    </source>
</evidence>
<dbReference type="KEGG" id="mgot:MgSA37_01901"/>
<keyword evidence="6" id="KW-0472">Membrane</keyword>
<dbReference type="RefSeq" id="WP_232010821.1">
    <property type="nucleotide sequence ID" value="NZ_AP017313.1"/>
</dbReference>
<gene>
    <name evidence="7" type="ORF">MgSA37_01901</name>
</gene>
<dbReference type="AlphaFoldDB" id="A0A0X8X147"/>
<accession>A0A0X8X147</accession>
<protein>
    <submittedName>
        <fullName evidence="7">Multidrug resistance protein MdtH</fullName>
    </submittedName>
</protein>